<dbReference type="PANTHER" id="PTHR43877">
    <property type="entry name" value="AMINOALKYLPHOSPHONATE N-ACETYLTRANSFERASE-RELATED-RELATED"/>
    <property type="match status" value="1"/>
</dbReference>
<dbReference type="InterPro" id="IPR016181">
    <property type="entry name" value="Acyl_CoA_acyltransferase"/>
</dbReference>
<dbReference type="PANTHER" id="PTHR43877:SF1">
    <property type="entry name" value="ACETYLTRANSFERASE"/>
    <property type="match status" value="1"/>
</dbReference>
<reference evidence="4 5" key="1">
    <citation type="submission" date="2024-09" db="EMBL/GenBank/DDBJ databases">
        <authorList>
            <person name="Zhang Z.-H."/>
        </authorList>
    </citation>
    <scope>NUCLEOTIDE SEQUENCE [LARGE SCALE GENOMIC DNA]</scope>
    <source>
        <strain evidence="4 5">HHTR114</strain>
    </source>
</reference>
<proteinExistence type="predicted"/>
<keyword evidence="1 4" id="KW-0808">Transferase</keyword>
<feature type="domain" description="N-acetyltransferase" evidence="3">
    <location>
        <begin position="5"/>
        <end position="164"/>
    </location>
</feature>
<dbReference type="PROSITE" id="PS51186">
    <property type="entry name" value="GNAT"/>
    <property type="match status" value="1"/>
</dbReference>
<evidence type="ECO:0000256" key="2">
    <source>
        <dbReference type="ARBA" id="ARBA00023315"/>
    </source>
</evidence>
<dbReference type="RefSeq" id="WP_379881284.1">
    <property type="nucleotide sequence ID" value="NZ_JBHPON010000003.1"/>
</dbReference>
<evidence type="ECO:0000313" key="5">
    <source>
        <dbReference type="Proteomes" id="UP001596116"/>
    </source>
</evidence>
<sequence length="164" mass="17618">MSDDCRIRPVALADIPELHAIRKAAFAPVFASFRKLAGERIASVAFAEAEAEQANLLDRYCAPGSDREVYVIERHGEVCGFCALALDPNTLVGEIDLNAVNPNCQGEGLGEKLYAFALQRMKEAGMKVATVGTGGDEAHAPARRAYEKAGFTAAIPSLYLYKAI</sequence>
<dbReference type="EC" id="2.3.-.-" evidence="4"/>
<dbReference type="Pfam" id="PF00583">
    <property type="entry name" value="Acetyltransf_1"/>
    <property type="match status" value="1"/>
</dbReference>
<evidence type="ECO:0000256" key="1">
    <source>
        <dbReference type="ARBA" id="ARBA00022679"/>
    </source>
</evidence>
<dbReference type="SUPFAM" id="SSF55729">
    <property type="entry name" value="Acyl-CoA N-acyltransferases (Nat)"/>
    <property type="match status" value="1"/>
</dbReference>
<evidence type="ECO:0000313" key="4">
    <source>
        <dbReference type="EMBL" id="MFC6037320.1"/>
    </source>
</evidence>
<dbReference type="CDD" id="cd04301">
    <property type="entry name" value="NAT_SF"/>
    <property type="match status" value="1"/>
</dbReference>
<accession>A0ABW1L0Z9</accession>
<comment type="caution">
    <text evidence="4">The sequence shown here is derived from an EMBL/GenBank/DDBJ whole genome shotgun (WGS) entry which is preliminary data.</text>
</comment>
<keyword evidence="5" id="KW-1185">Reference proteome</keyword>
<dbReference type="EMBL" id="JBHPON010000003">
    <property type="protein sequence ID" value="MFC6037320.1"/>
    <property type="molecule type" value="Genomic_DNA"/>
</dbReference>
<gene>
    <name evidence="4" type="ORF">ACFMB1_17310</name>
</gene>
<dbReference type="InterPro" id="IPR000182">
    <property type="entry name" value="GNAT_dom"/>
</dbReference>
<organism evidence="4 5">
    <name type="scientific">Hyphococcus aureus</name>
    <dbReference type="NCBI Taxonomy" id="2666033"/>
    <lineage>
        <taxon>Bacteria</taxon>
        <taxon>Pseudomonadati</taxon>
        <taxon>Pseudomonadota</taxon>
        <taxon>Alphaproteobacteria</taxon>
        <taxon>Parvularculales</taxon>
        <taxon>Parvularculaceae</taxon>
        <taxon>Hyphococcus</taxon>
    </lineage>
</organism>
<dbReference type="GO" id="GO:0016746">
    <property type="term" value="F:acyltransferase activity"/>
    <property type="evidence" value="ECO:0007669"/>
    <property type="project" value="UniProtKB-KW"/>
</dbReference>
<dbReference type="Proteomes" id="UP001596116">
    <property type="component" value="Unassembled WGS sequence"/>
</dbReference>
<dbReference type="InterPro" id="IPR050832">
    <property type="entry name" value="Bact_Acetyltransf"/>
</dbReference>
<dbReference type="Gene3D" id="3.40.630.30">
    <property type="match status" value="1"/>
</dbReference>
<keyword evidence="2 4" id="KW-0012">Acyltransferase</keyword>
<evidence type="ECO:0000259" key="3">
    <source>
        <dbReference type="PROSITE" id="PS51186"/>
    </source>
</evidence>
<protein>
    <submittedName>
        <fullName evidence="4">GNAT family N-acetyltransferase</fullName>
        <ecNumber evidence="4">2.3.-.-</ecNumber>
    </submittedName>
</protein>
<name>A0ABW1L0Z9_9PROT</name>